<feature type="region of interest" description="Disordered" evidence="1">
    <location>
        <begin position="38"/>
        <end position="114"/>
    </location>
</feature>
<protein>
    <submittedName>
        <fullName evidence="2">Uncharacterized protein</fullName>
    </submittedName>
</protein>
<sequence>MILTPPMPGGFLMRKLLPIGLTTFFYPPNLNTTCATCLPSPSSSHPTLRPSPFNSPSNPPHQSKQNNTTLLTSIKQTTNNTPPPSLKKYPAFHPSSSQPGHSPDHVPFLLPPAHPQNLTTQEYISNRLARKASTSKTVV</sequence>
<dbReference type="EMBL" id="KZ613467">
    <property type="protein sequence ID" value="PMD26559.1"/>
    <property type="molecule type" value="Genomic_DNA"/>
</dbReference>
<reference evidence="2 3" key="1">
    <citation type="submission" date="2016-05" db="EMBL/GenBank/DDBJ databases">
        <title>A degradative enzymes factory behind the ericoid mycorrhizal symbiosis.</title>
        <authorList>
            <consortium name="DOE Joint Genome Institute"/>
            <person name="Martino E."/>
            <person name="Morin E."/>
            <person name="Grelet G."/>
            <person name="Kuo A."/>
            <person name="Kohler A."/>
            <person name="Daghino S."/>
            <person name="Barry K."/>
            <person name="Choi C."/>
            <person name="Cichocki N."/>
            <person name="Clum A."/>
            <person name="Copeland A."/>
            <person name="Hainaut M."/>
            <person name="Haridas S."/>
            <person name="Labutti K."/>
            <person name="Lindquist E."/>
            <person name="Lipzen A."/>
            <person name="Khouja H.-R."/>
            <person name="Murat C."/>
            <person name="Ohm R."/>
            <person name="Olson A."/>
            <person name="Spatafora J."/>
            <person name="Veneault-Fourrey C."/>
            <person name="Henrissat B."/>
            <person name="Grigoriev I."/>
            <person name="Martin F."/>
            <person name="Perotto S."/>
        </authorList>
    </citation>
    <scope>NUCLEOTIDE SEQUENCE [LARGE SCALE GENOMIC DNA]</scope>
    <source>
        <strain evidence="2 3">UAMH 7357</strain>
    </source>
</reference>
<dbReference type="AlphaFoldDB" id="A0A2J6QJW4"/>
<feature type="compositionally biased region" description="Polar residues" evidence="1">
    <location>
        <begin position="61"/>
        <end position="80"/>
    </location>
</feature>
<keyword evidence="3" id="KW-1185">Reference proteome</keyword>
<proteinExistence type="predicted"/>
<evidence type="ECO:0000313" key="3">
    <source>
        <dbReference type="Proteomes" id="UP000235672"/>
    </source>
</evidence>
<organism evidence="2 3">
    <name type="scientific">Hyaloscypha hepaticicola</name>
    <dbReference type="NCBI Taxonomy" id="2082293"/>
    <lineage>
        <taxon>Eukaryota</taxon>
        <taxon>Fungi</taxon>
        <taxon>Dikarya</taxon>
        <taxon>Ascomycota</taxon>
        <taxon>Pezizomycotina</taxon>
        <taxon>Leotiomycetes</taxon>
        <taxon>Helotiales</taxon>
        <taxon>Hyaloscyphaceae</taxon>
        <taxon>Hyaloscypha</taxon>
    </lineage>
</organism>
<gene>
    <name evidence="2" type="ORF">NA56DRAFT_743892</name>
</gene>
<dbReference type="Proteomes" id="UP000235672">
    <property type="component" value="Unassembled WGS sequence"/>
</dbReference>
<evidence type="ECO:0000313" key="2">
    <source>
        <dbReference type="EMBL" id="PMD26559.1"/>
    </source>
</evidence>
<accession>A0A2J6QJW4</accession>
<name>A0A2J6QJW4_9HELO</name>
<evidence type="ECO:0000256" key="1">
    <source>
        <dbReference type="SAM" id="MobiDB-lite"/>
    </source>
</evidence>